<dbReference type="Proteomes" id="UP000037460">
    <property type="component" value="Unassembled WGS sequence"/>
</dbReference>
<keyword evidence="3" id="KW-1185">Reference proteome</keyword>
<dbReference type="PANTHER" id="PTHR31126">
    <property type="entry name" value="TYROSINE-PROTEIN PHOSPHATASE"/>
    <property type="match status" value="1"/>
</dbReference>
<feature type="domain" description="Tyrosine specific protein phosphatases" evidence="1">
    <location>
        <begin position="104"/>
        <end position="173"/>
    </location>
</feature>
<dbReference type="OrthoDB" id="9988524at2759"/>
<evidence type="ECO:0000259" key="1">
    <source>
        <dbReference type="PROSITE" id="PS50056"/>
    </source>
</evidence>
<dbReference type="PROSITE" id="PS00383">
    <property type="entry name" value="TYR_PHOSPHATASE_1"/>
    <property type="match status" value="1"/>
</dbReference>
<proteinExistence type="predicted"/>
<organism evidence="2 3">
    <name type="scientific">Chrysochromulina tobinii</name>
    <dbReference type="NCBI Taxonomy" id="1460289"/>
    <lineage>
        <taxon>Eukaryota</taxon>
        <taxon>Haptista</taxon>
        <taxon>Haptophyta</taxon>
        <taxon>Prymnesiophyceae</taxon>
        <taxon>Prymnesiales</taxon>
        <taxon>Chrysochromulinaceae</taxon>
        <taxon>Chrysochromulina</taxon>
    </lineage>
</organism>
<dbReference type="InterPro" id="IPR026893">
    <property type="entry name" value="Tyr/Ser_Pase_IphP-type"/>
</dbReference>
<dbReference type="GO" id="GO:0004721">
    <property type="term" value="F:phosphoprotein phosphatase activity"/>
    <property type="evidence" value="ECO:0007669"/>
    <property type="project" value="InterPro"/>
</dbReference>
<accession>A0A0M0JJD5</accession>
<protein>
    <submittedName>
        <fullName evidence="2">Tyrosine serine protein</fullName>
    </submittedName>
</protein>
<dbReference type="InterPro" id="IPR016130">
    <property type="entry name" value="Tyr_Pase_AS"/>
</dbReference>
<sequence length="246" mass="27639">MRLPFSTVLDLRSAHDAQKDEGARVFAPKTAHLPLLNEAMMRRAMIERAKRRPSVFVRVVALGLAKKLVPWASLKDRIAAALDQRLAKLFDTVALSDVYWLIVSESVEELKRAFELVSRDEALPLLVHCTHGKDRTGVLVALLLLALGASEEDVVADYVRSHDWGISSHGRHQMVRSFPERLRPHLRDGLIEEWCRAPESAIRTVLRRLESEHGSVEAYLDSIGVDAARRKRLAEALLTTEVCEVA</sequence>
<dbReference type="PANTHER" id="PTHR31126:SF1">
    <property type="entry name" value="TYROSINE SPECIFIC PROTEIN PHOSPHATASES DOMAIN-CONTAINING PROTEIN"/>
    <property type="match status" value="1"/>
</dbReference>
<dbReference type="Gene3D" id="3.90.190.10">
    <property type="entry name" value="Protein tyrosine phosphatase superfamily"/>
    <property type="match status" value="1"/>
</dbReference>
<dbReference type="SUPFAM" id="SSF52799">
    <property type="entry name" value="(Phosphotyrosine protein) phosphatases II"/>
    <property type="match status" value="1"/>
</dbReference>
<dbReference type="InterPro" id="IPR029021">
    <property type="entry name" value="Prot-tyrosine_phosphatase-like"/>
</dbReference>
<reference evidence="3" key="1">
    <citation type="journal article" date="2015" name="PLoS Genet.">
        <title>Genome Sequence and Transcriptome Analyses of Chrysochromulina tobin: Metabolic Tools for Enhanced Algal Fitness in the Prominent Order Prymnesiales (Haptophyceae).</title>
        <authorList>
            <person name="Hovde B.T."/>
            <person name="Deodato C.R."/>
            <person name="Hunsperger H.M."/>
            <person name="Ryken S.A."/>
            <person name="Yost W."/>
            <person name="Jha R.K."/>
            <person name="Patterson J."/>
            <person name="Monnat R.J. Jr."/>
            <person name="Barlow S.B."/>
            <person name="Starkenburg S.R."/>
            <person name="Cattolico R.A."/>
        </authorList>
    </citation>
    <scope>NUCLEOTIDE SEQUENCE</scope>
    <source>
        <strain evidence="3">CCMP291</strain>
    </source>
</reference>
<gene>
    <name evidence="2" type="ORF">Ctob_011807</name>
</gene>
<dbReference type="Pfam" id="PF13350">
    <property type="entry name" value="Y_phosphatase3"/>
    <property type="match status" value="1"/>
</dbReference>
<dbReference type="InterPro" id="IPR000387">
    <property type="entry name" value="Tyr_Pase_dom"/>
</dbReference>
<dbReference type="AlphaFoldDB" id="A0A0M0JJD5"/>
<dbReference type="EMBL" id="JWZX01002832">
    <property type="protein sequence ID" value="KOO26585.1"/>
    <property type="molecule type" value="Genomic_DNA"/>
</dbReference>
<comment type="caution">
    <text evidence="2">The sequence shown here is derived from an EMBL/GenBank/DDBJ whole genome shotgun (WGS) entry which is preliminary data.</text>
</comment>
<name>A0A0M0JJD5_9EUKA</name>
<dbReference type="PROSITE" id="PS50056">
    <property type="entry name" value="TYR_PHOSPHATASE_2"/>
    <property type="match status" value="1"/>
</dbReference>
<evidence type="ECO:0000313" key="3">
    <source>
        <dbReference type="Proteomes" id="UP000037460"/>
    </source>
</evidence>
<evidence type="ECO:0000313" key="2">
    <source>
        <dbReference type="EMBL" id="KOO26585.1"/>
    </source>
</evidence>